<comment type="caution">
    <text evidence="2">The sequence shown here is derived from an EMBL/GenBank/DDBJ whole genome shotgun (WGS) entry which is preliminary data.</text>
</comment>
<dbReference type="Gene3D" id="3.90.1640.20">
    <property type="entry name" value="TON_0340"/>
    <property type="match status" value="1"/>
</dbReference>
<protein>
    <recommendedName>
        <fullName evidence="1">D-glutamate cyclase-like C-terminal domain-containing protein</fullName>
    </recommendedName>
</protein>
<organism evidence="2 3">
    <name type="scientific">Pelagomonas calceolata</name>
    <dbReference type="NCBI Taxonomy" id="35677"/>
    <lineage>
        <taxon>Eukaryota</taxon>
        <taxon>Sar</taxon>
        <taxon>Stramenopiles</taxon>
        <taxon>Ochrophyta</taxon>
        <taxon>Pelagophyceae</taxon>
        <taxon>Pelagomonadales</taxon>
        <taxon>Pelagomonadaceae</taxon>
        <taxon>Pelagomonas</taxon>
    </lineage>
</organism>
<dbReference type="OrthoDB" id="10262538at2759"/>
<dbReference type="AlphaFoldDB" id="A0A8J2WSQ7"/>
<evidence type="ECO:0000313" key="3">
    <source>
        <dbReference type="Proteomes" id="UP000789595"/>
    </source>
</evidence>
<dbReference type="PANTHER" id="PTHR32022">
    <property type="entry name" value="D-GLUTAMATE CYCLASE, MITOCHONDRIAL"/>
    <property type="match status" value="1"/>
</dbReference>
<dbReference type="PANTHER" id="PTHR32022:SF10">
    <property type="entry name" value="D-GLUTAMATE CYCLASE, MITOCHONDRIAL"/>
    <property type="match status" value="1"/>
</dbReference>
<dbReference type="Proteomes" id="UP000789595">
    <property type="component" value="Unassembled WGS sequence"/>
</dbReference>
<sequence>MPAFARCFLAKALQETHSAHSGIAHASHRSLPAVARCLTRCKATALCQRLQQAASCSAHVAFANYCASAMRLLPKPQNTSSWMRSALARTSLIGLARSMATAPKRRVAAMEVNLAMNLDDAKLYGLEGGFRHAGSSCGRHVEKLYVEGRLQGSLERAATALFDGTVKHALVVSGFYVLHDQLEGATGSCETDGPPGALAVVRALCARGVQTSLYCDAHNGPVLKAGFDAMIAYYATTRPAVADRLRSHCRCVDVPDGVDHLEALKGALEKAWEAAGEVDALVAVERLSEPYRNIRGHDLAAHTEPVDVLWPHVDGSSCGEARRKAGIREDAVSVGIGDGGNEVGLGRVAQLDAVASLSPGEDFCALGVNGALRACDHPLVATVSNWGGSALEAAAHALFPTALDDLEAGVERAVLEAICAAGSVDGKYVERPLSVDGMAWEPVHREFYEMLWGLAKGES</sequence>
<dbReference type="InterPro" id="IPR025504">
    <property type="entry name" value="GLUCM_C"/>
</dbReference>
<name>A0A8J2WSQ7_9STRA</name>
<dbReference type="EMBL" id="CAKKNE010000001">
    <property type="protein sequence ID" value="CAH0364015.1"/>
    <property type="molecule type" value="Genomic_DNA"/>
</dbReference>
<evidence type="ECO:0000259" key="1">
    <source>
        <dbReference type="Pfam" id="PF14336"/>
    </source>
</evidence>
<reference evidence="2" key="1">
    <citation type="submission" date="2021-11" db="EMBL/GenBank/DDBJ databases">
        <authorList>
            <consortium name="Genoscope - CEA"/>
            <person name="William W."/>
        </authorList>
    </citation>
    <scope>NUCLEOTIDE SEQUENCE</scope>
</reference>
<dbReference type="Pfam" id="PF14336">
    <property type="entry name" value="GLUCM-like_C"/>
    <property type="match status" value="1"/>
</dbReference>
<accession>A0A8J2WSQ7</accession>
<evidence type="ECO:0000313" key="2">
    <source>
        <dbReference type="EMBL" id="CAH0364015.1"/>
    </source>
</evidence>
<keyword evidence="3" id="KW-1185">Reference proteome</keyword>
<proteinExistence type="predicted"/>
<gene>
    <name evidence="2" type="ORF">PECAL_1P03620</name>
</gene>
<feature type="domain" description="D-glutamate cyclase-like C-terminal" evidence="1">
    <location>
        <begin position="138"/>
        <end position="449"/>
    </location>
</feature>